<dbReference type="AlphaFoldDB" id="A0A9X3ISP9"/>
<accession>A0A9X3ISP9</accession>
<keyword evidence="10 13" id="KW-0472">Membrane</keyword>
<feature type="signal peptide" evidence="13">
    <location>
        <begin position="1"/>
        <end position="21"/>
    </location>
</feature>
<feature type="transmembrane region" description="Helical" evidence="13">
    <location>
        <begin position="449"/>
        <end position="467"/>
    </location>
</feature>
<comment type="catalytic activity">
    <reaction evidence="13">
        <text>[protein]-dithiol + NADP(+) = [protein]-disulfide + NADPH + H(+)</text>
        <dbReference type="Rhea" id="RHEA:18753"/>
        <dbReference type="Rhea" id="RHEA-COMP:10593"/>
        <dbReference type="Rhea" id="RHEA-COMP:10594"/>
        <dbReference type="ChEBI" id="CHEBI:15378"/>
        <dbReference type="ChEBI" id="CHEBI:29950"/>
        <dbReference type="ChEBI" id="CHEBI:50058"/>
        <dbReference type="ChEBI" id="CHEBI:57783"/>
        <dbReference type="ChEBI" id="CHEBI:58349"/>
        <dbReference type="EC" id="1.8.1.8"/>
    </reaction>
</comment>
<feature type="transmembrane region" description="Helical" evidence="13">
    <location>
        <begin position="348"/>
        <end position="378"/>
    </location>
</feature>
<dbReference type="Proteomes" id="UP001150830">
    <property type="component" value="Unassembled WGS sequence"/>
</dbReference>
<feature type="transmembrane region" description="Helical" evidence="13">
    <location>
        <begin position="479"/>
        <end position="496"/>
    </location>
</feature>
<dbReference type="InterPro" id="IPR022910">
    <property type="entry name" value="Thiol_diS_interchange_DbsD"/>
</dbReference>
<reference evidence="17" key="1">
    <citation type="submission" date="2022-11" db="EMBL/GenBank/DDBJ databases">
        <title>Parathalassolutuus dongxingensis gen. nov., sp. nov., a novel member of family Oceanospirillaceae isolated from a coastal shrimp pond in Guangxi, China.</title>
        <authorList>
            <person name="Chen H."/>
        </authorList>
    </citation>
    <scope>NUCLEOTIDE SEQUENCE</scope>
    <source>
        <strain evidence="17">G-43</strain>
    </source>
</reference>
<keyword evidence="4 13" id="KW-0812">Transmembrane</keyword>
<comment type="catalytic activity">
    <reaction evidence="13">
        <text>[protein]-dithiol + NAD(+) = [protein]-disulfide + NADH + H(+)</text>
        <dbReference type="Rhea" id="RHEA:18749"/>
        <dbReference type="Rhea" id="RHEA-COMP:10593"/>
        <dbReference type="Rhea" id="RHEA-COMP:10594"/>
        <dbReference type="ChEBI" id="CHEBI:15378"/>
        <dbReference type="ChEBI" id="CHEBI:29950"/>
        <dbReference type="ChEBI" id="CHEBI:50058"/>
        <dbReference type="ChEBI" id="CHEBI:57540"/>
        <dbReference type="ChEBI" id="CHEBI:57945"/>
        <dbReference type="EC" id="1.8.1.8"/>
    </reaction>
</comment>
<dbReference type="HAMAP" id="MF_00399">
    <property type="entry name" value="DbsD"/>
    <property type="match status" value="1"/>
</dbReference>
<dbReference type="Gene3D" id="2.60.40.1250">
    <property type="entry name" value="Thiol:disulfide interchange protein DsbD, N-terminal domain"/>
    <property type="match status" value="1"/>
</dbReference>
<feature type="transmembrane region" description="Helical" evidence="13">
    <location>
        <begin position="425"/>
        <end position="443"/>
    </location>
</feature>
<keyword evidence="6 13" id="KW-0201">Cytochrome c-type biogenesis</keyword>
<evidence type="ECO:0000259" key="15">
    <source>
        <dbReference type="Pfam" id="PF02683"/>
    </source>
</evidence>
<dbReference type="PANTHER" id="PTHR32234:SF0">
    <property type="entry name" value="THIOL:DISULFIDE INTERCHANGE PROTEIN DSBD"/>
    <property type="match status" value="1"/>
</dbReference>
<keyword evidence="13" id="KW-0997">Cell inner membrane</keyword>
<keyword evidence="11 13" id="KW-1015">Disulfide bond</keyword>
<proteinExistence type="inferred from homology"/>
<keyword evidence="7 13" id="KW-0249">Electron transport</keyword>
<feature type="compositionally biased region" description="Low complexity" evidence="14">
    <location>
        <begin position="178"/>
        <end position="203"/>
    </location>
</feature>
<comment type="subcellular location">
    <subcellularLocation>
        <location evidence="2">Cell envelope</location>
    </subcellularLocation>
    <subcellularLocation>
        <location evidence="13">Cell inner membrane</location>
        <topology evidence="13">Multi-pass membrane protein</topology>
    </subcellularLocation>
    <subcellularLocation>
        <location evidence="1">Membrane</location>
        <topology evidence="1">Multi-pass membrane protein</topology>
    </subcellularLocation>
</comment>
<evidence type="ECO:0000256" key="13">
    <source>
        <dbReference type="HAMAP-Rule" id="MF_00399"/>
    </source>
</evidence>
<evidence type="ECO:0000256" key="2">
    <source>
        <dbReference type="ARBA" id="ARBA00004196"/>
    </source>
</evidence>
<dbReference type="PANTHER" id="PTHR32234">
    <property type="entry name" value="THIOL:DISULFIDE INTERCHANGE PROTEIN DSBD"/>
    <property type="match status" value="1"/>
</dbReference>
<evidence type="ECO:0000256" key="10">
    <source>
        <dbReference type="ARBA" id="ARBA00023136"/>
    </source>
</evidence>
<feature type="transmembrane region" description="Helical" evidence="13">
    <location>
        <begin position="266"/>
        <end position="293"/>
    </location>
</feature>
<evidence type="ECO:0000313" key="17">
    <source>
        <dbReference type="EMBL" id="MCY0964388.1"/>
    </source>
</evidence>
<evidence type="ECO:0000256" key="1">
    <source>
        <dbReference type="ARBA" id="ARBA00004141"/>
    </source>
</evidence>
<evidence type="ECO:0000313" key="18">
    <source>
        <dbReference type="Proteomes" id="UP001150830"/>
    </source>
</evidence>
<sequence precursor="true">MLRLLLLLVSLSGLLTNSVQAGLLDSLTGKSSEEPQFLPVEQAFPLRTDVQGKFLIASWTSADGYYLYQHRIKVQQGSASVDASRFLHNGAITKGEEKQDEAFGLVTVFHGDLDAEFYLSSLQPGPATLTYQGCAEAGLCYPPQKVTFEVLADLQASAVTTNPASTTNNSQTDNSQQTPPIASVSTAASTTANTAASPATPAQAEPFGNSVSNSLFSGRSWPAVVGLFFLLGLGLTFTPCVLPMVPILTSVVLGQSANGQVNRQRALLLSTTYVLGMATTYALAGVTVGLLGAGANLQAWMQTPAVLVVFSVLFVALALSMFGLYELQLPSAIRNRLNNLSQQQQGGQFVGVLVIGILSALVVSPCVSAPLAGALVYIGSTGDAWLGGSALLALGLGMGAPLIILATSGASLLPKAGMWMNQVRSLFGVLLLAVAIWLLARLLPESLSLALWGVLATVYAIYLGAFDQAAAGAARLIKGLAWVLLIYGASALIGSLQGNSNPLQPLTGFTQAGPERNKAPFERTADVSRVNSLLASNNRVMLDLYADWCISCKIMDEEVFSQTDVQGALSHMRWVQLDITDQTPEQIAFLKSQAIFGPPTILFLNQGKEISEARITGEMNHQQFMEHLQAFGLTKPAP</sequence>
<dbReference type="Gene3D" id="3.40.30.10">
    <property type="entry name" value="Glutaredoxin"/>
    <property type="match status" value="1"/>
</dbReference>
<dbReference type="GO" id="GO:0045454">
    <property type="term" value="P:cell redox homeostasis"/>
    <property type="evidence" value="ECO:0007669"/>
    <property type="project" value="TreeGrafter"/>
</dbReference>
<dbReference type="EMBL" id="JAPNOA010000016">
    <property type="protein sequence ID" value="MCY0964388.1"/>
    <property type="molecule type" value="Genomic_DNA"/>
</dbReference>
<evidence type="ECO:0000256" key="14">
    <source>
        <dbReference type="SAM" id="MobiDB-lite"/>
    </source>
</evidence>
<comment type="caution">
    <text evidence="17">The sequence shown here is derived from an EMBL/GenBank/DDBJ whole genome shotgun (WGS) entry which is preliminary data.</text>
</comment>
<evidence type="ECO:0000256" key="5">
    <source>
        <dbReference type="ARBA" id="ARBA00022729"/>
    </source>
</evidence>
<dbReference type="InterPro" id="IPR036929">
    <property type="entry name" value="DsbDN_sf"/>
</dbReference>
<protein>
    <recommendedName>
        <fullName evidence="13">Thiol:disulfide interchange protein DsbD</fullName>
        <ecNumber evidence="13">1.8.1.8</ecNumber>
    </recommendedName>
    <alternativeName>
        <fullName evidence="13">Protein-disulfide reductase</fullName>
        <shortName evidence="13">Disulfide reductase</shortName>
    </alternativeName>
</protein>
<dbReference type="GO" id="GO:0009055">
    <property type="term" value="F:electron transfer activity"/>
    <property type="evidence" value="ECO:0007669"/>
    <property type="project" value="UniProtKB-UniRule"/>
</dbReference>
<comment type="similarity">
    <text evidence="13">Belongs to the thioredoxin family. DsbD subfamily.</text>
</comment>
<evidence type="ECO:0000256" key="12">
    <source>
        <dbReference type="ARBA" id="ARBA00023284"/>
    </source>
</evidence>
<feature type="domain" description="Thiol:disulfide interchange protein DsbD N-terminal" evidence="16">
    <location>
        <begin position="35"/>
        <end position="150"/>
    </location>
</feature>
<evidence type="ECO:0000256" key="3">
    <source>
        <dbReference type="ARBA" id="ARBA00022448"/>
    </source>
</evidence>
<dbReference type="RefSeq" id="WP_283172605.1">
    <property type="nucleotide sequence ID" value="NZ_JAPNOA010000016.1"/>
</dbReference>
<dbReference type="GO" id="GO:0047134">
    <property type="term" value="F:protein-disulfide reductase [NAD(P)H] activity"/>
    <property type="evidence" value="ECO:0007669"/>
    <property type="project" value="UniProtKB-UniRule"/>
</dbReference>
<dbReference type="GO" id="GO:0005886">
    <property type="term" value="C:plasma membrane"/>
    <property type="evidence" value="ECO:0007669"/>
    <property type="project" value="UniProtKB-SubCell"/>
</dbReference>
<dbReference type="InterPro" id="IPR003834">
    <property type="entry name" value="Cyt_c_assmbl_TM_dom"/>
</dbReference>
<dbReference type="GO" id="GO:0030313">
    <property type="term" value="C:cell envelope"/>
    <property type="evidence" value="ECO:0007669"/>
    <property type="project" value="UniProtKB-SubCell"/>
</dbReference>
<dbReference type="GO" id="GO:0017004">
    <property type="term" value="P:cytochrome complex assembly"/>
    <property type="evidence" value="ECO:0007669"/>
    <property type="project" value="UniProtKB-UniRule"/>
</dbReference>
<evidence type="ECO:0000256" key="7">
    <source>
        <dbReference type="ARBA" id="ARBA00022982"/>
    </source>
</evidence>
<evidence type="ECO:0000256" key="6">
    <source>
        <dbReference type="ARBA" id="ARBA00022748"/>
    </source>
</evidence>
<keyword evidence="5 13" id="KW-0732">Signal</keyword>
<dbReference type="CDD" id="cd02953">
    <property type="entry name" value="DsbDgamma"/>
    <property type="match status" value="1"/>
</dbReference>
<feature type="transmembrane region" description="Helical" evidence="13">
    <location>
        <begin position="305"/>
        <end position="327"/>
    </location>
</feature>
<feature type="transmembrane region" description="Helical" evidence="13">
    <location>
        <begin position="390"/>
        <end position="413"/>
    </location>
</feature>
<feature type="chain" id="PRO_5041031037" description="Thiol:disulfide interchange protein DsbD" evidence="13">
    <location>
        <begin position="22"/>
        <end position="638"/>
    </location>
</feature>
<keyword evidence="18" id="KW-1185">Reference proteome</keyword>
<evidence type="ECO:0000259" key="16">
    <source>
        <dbReference type="Pfam" id="PF11412"/>
    </source>
</evidence>
<comment type="function">
    <text evidence="13">Required to facilitate the formation of correct disulfide bonds in some periplasmic proteins and for the assembly of the periplasmic c-type cytochromes. Acts by transferring electrons from cytoplasmic thioredoxin to the periplasm. This transfer involves a cascade of disulfide bond formation and reduction steps.</text>
</comment>
<comment type="caution">
    <text evidence="13">Lacks conserved residue(s) required for the propagation of feature annotation.</text>
</comment>
<feature type="compositionally biased region" description="Polar residues" evidence="14">
    <location>
        <begin position="161"/>
        <end position="177"/>
    </location>
</feature>
<evidence type="ECO:0000256" key="8">
    <source>
        <dbReference type="ARBA" id="ARBA00022989"/>
    </source>
</evidence>
<keyword evidence="9 13" id="KW-0560">Oxidoreductase</keyword>
<dbReference type="NCBIfam" id="NF001419">
    <property type="entry name" value="PRK00293.1"/>
    <property type="match status" value="1"/>
</dbReference>
<organism evidence="17 18">
    <name type="scientific">Parathalassolituus penaei</name>
    <dbReference type="NCBI Taxonomy" id="2997323"/>
    <lineage>
        <taxon>Bacteria</taxon>
        <taxon>Pseudomonadati</taxon>
        <taxon>Pseudomonadota</taxon>
        <taxon>Gammaproteobacteria</taxon>
        <taxon>Oceanospirillales</taxon>
        <taxon>Oceanospirillaceae</taxon>
        <taxon>Parathalassolituus</taxon>
    </lineage>
</organism>
<dbReference type="InterPro" id="IPR028250">
    <property type="entry name" value="DsbDN"/>
</dbReference>
<keyword evidence="13" id="KW-0520">NAD</keyword>
<evidence type="ECO:0000256" key="9">
    <source>
        <dbReference type="ARBA" id="ARBA00023002"/>
    </source>
</evidence>
<feature type="region of interest" description="Disordered" evidence="14">
    <location>
        <begin position="161"/>
        <end position="203"/>
    </location>
</feature>
<keyword evidence="13" id="KW-1003">Cell membrane</keyword>
<feature type="transmembrane region" description="Helical" evidence="13">
    <location>
        <begin position="221"/>
        <end position="254"/>
    </location>
</feature>
<feature type="disulfide bond" description="Redox-active" evidence="13">
    <location>
        <begin position="134"/>
        <end position="140"/>
    </location>
</feature>
<name>A0A9X3ISP9_9GAMM</name>
<dbReference type="SUPFAM" id="SSF74863">
    <property type="entry name" value="Thiol:disulfide interchange protein DsbD, N-terminal domain (DsbD-alpha)"/>
    <property type="match status" value="1"/>
</dbReference>
<gene>
    <name evidence="13 17" type="primary">dsbD</name>
    <name evidence="17" type="ORF">OUO13_04250</name>
</gene>
<dbReference type="InterPro" id="IPR035671">
    <property type="entry name" value="DsbD_gamma"/>
</dbReference>
<keyword evidence="12 13" id="KW-0676">Redox-active center</keyword>
<evidence type="ECO:0000256" key="4">
    <source>
        <dbReference type="ARBA" id="ARBA00022692"/>
    </source>
</evidence>
<dbReference type="Pfam" id="PF11412">
    <property type="entry name" value="DsbD_N"/>
    <property type="match status" value="1"/>
</dbReference>
<evidence type="ECO:0000256" key="11">
    <source>
        <dbReference type="ARBA" id="ARBA00023157"/>
    </source>
</evidence>
<dbReference type="InterPro" id="IPR036249">
    <property type="entry name" value="Thioredoxin-like_sf"/>
</dbReference>
<keyword evidence="8 13" id="KW-1133">Transmembrane helix</keyword>
<dbReference type="Pfam" id="PF13899">
    <property type="entry name" value="Thioredoxin_7"/>
    <property type="match status" value="1"/>
</dbReference>
<feature type="disulfide bond" description="Redox-active" evidence="13">
    <location>
        <begin position="549"/>
        <end position="552"/>
    </location>
</feature>
<dbReference type="EC" id="1.8.1.8" evidence="13"/>
<keyword evidence="3 13" id="KW-0813">Transport</keyword>
<feature type="domain" description="Cytochrome C biogenesis protein transmembrane" evidence="15">
    <location>
        <begin position="223"/>
        <end position="443"/>
    </location>
</feature>
<dbReference type="SUPFAM" id="SSF52833">
    <property type="entry name" value="Thioredoxin-like"/>
    <property type="match status" value="1"/>
</dbReference>
<dbReference type="Pfam" id="PF02683">
    <property type="entry name" value="DsbD_TM"/>
    <property type="match status" value="1"/>
</dbReference>